<keyword evidence="4" id="KW-0808">Transferase</keyword>
<comment type="similarity">
    <text evidence="1">Belongs to the GST superfamily.</text>
</comment>
<dbReference type="SUPFAM" id="SSF47616">
    <property type="entry name" value="GST C-terminal domain-like"/>
    <property type="match status" value="1"/>
</dbReference>
<dbReference type="CDD" id="cd03056">
    <property type="entry name" value="GST_N_4"/>
    <property type="match status" value="1"/>
</dbReference>
<name>A0A4R6YW75_9GAMM</name>
<keyword evidence="5" id="KW-1185">Reference proteome</keyword>
<dbReference type="OrthoDB" id="9797500at2"/>
<dbReference type="InterPro" id="IPR036282">
    <property type="entry name" value="Glutathione-S-Trfase_C_sf"/>
</dbReference>
<dbReference type="PROSITE" id="PS50404">
    <property type="entry name" value="GST_NTER"/>
    <property type="match status" value="1"/>
</dbReference>
<sequence length="200" mass="22539">MLTVYGMKSSGNCYKVQLLLEQLGRPYRWVEVNSAAGETRTPQYLAMNANGKVPLLEREPGRWLAESNAILCYLAEGSALWPADAWTRAQMLQWLFFEQYSHEPCVAVARFICVYLPPDHARRAELPRLRERAAQALAVMEQHLQSHAFFAGDDYSIADIALFAYTDKAADGGIDLSPYPQVLAWLARVRQQPGHVAQQV</sequence>
<dbReference type="Gene3D" id="1.20.1050.10">
    <property type="match status" value="1"/>
</dbReference>
<comment type="caution">
    <text evidence="4">The sequence shown here is derived from an EMBL/GenBank/DDBJ whole genome shotgun (WGS) entry which is preliminary data.</text>
</comment>
<reference evidence="4 5" key="1">
    <citation type="submission" date="2019-03" db="EMBL/GenBank/DDBJ databases">
        <title>Genomic Encyclopedia of Type Strains, Phase IV (KMG-IV): sequencing the most valuable type-strain genomes for metagenomic binning, comparative biology and taxonomic classification.</title>
        <authorList>
            <person name="Goeker M."/>
        </authorList>
    </citation>
    <scope>NUCLEOTIDE SEQUENCE [LARGE SCALE GENOMIC DNA]</scope>
    <source>
        <strain evidence="4 5">DSM 21667</strain>
    </source>
</reference>
<dbReference type="PANTHER" id="PTHR44051:SF2">
    <property type="entry name" value="HYPOTHETICAL GLUTATHIONE S-TRANSFERASE LIKE PROTEIN"/>
    <property type="match status" value="1"/>
</dbReference>
<proteinExistence type="inferred from homology"/>
<evidence type="ECO:0000259" key="3">
    <source>
        <dbReference type="PROSITE" id="PS50405"/>
    </source>
</evidence>
<dbReference type="Pfam" id="PF00043">
    <property type="entry name" value="GST_C"/>
    <property type="match status" value="1"/>
</dbReference>
<dbReference type="Proteomes" id="UP000295293">
    <property type="component" value="Unassembled WGS sequence"/>
</dbReference>
<dbReference type="SFLD" id="SFLDG01151">
    <property type="entry name" value="Main.2:_Nu-like"/>
    <property type="match status" value="1"/>
</dbReference>
<dbReference type="PANTHER" id="PTHR44051">
    <property type="entry name" value="GLUTATHIONE S-TRANSFERASE-RELATED"/>
    <property type="match status" value="1"/>
</dbReference>
<dbReference type="SFLD" id="SFLDG01150">
    <property type="entry name" value="Main.1:_Beta-like"/>
    <property type="match status" value="1"/>
</dbReference>
<evidence type="ECO:0000313" key="4">
    <source>
        <dbReference type="EMBL" id="TDR43011.1"/>
    </source>
</evidence>
<evidence type="ECO:0000256" key="1">
    <source>
        <dbReference type="RuleBase" id="RU003494"/>
    </source>
</evidence>
<dbReference type="InterPro" id="IPR004046">
    <property type="entry name" value="GST_C"/>
</dbReference>
<dbReference type="AlphaFoldDB" id="A0A4R6YW75"/>
<gene>
    <name evidence="4" type="ORF">DFR29_10715</name>
</gene>
<dbReference type="SUPFAM" id="SSF52833">
    <property type="entry name" value="Thioredoxin-like"/>
    <property type="match status" value="1"/>
</dbReference>
<dbReference type="PROSITE" id="PS50405">
    <property type="entry name" value="GST_CTER"/>
    <property type="match status" value="1"/>
</dbReference>
<evidence type="ECO:0000313" key="5">
    <source>
        <dbReference type="Proteomes" id="UP000295293"/>
    </source>
</evidence>
<dbReference type="SFLD" id="SFLDG00358">
    <property type="entry name" value="Main_(cytGST)"/>
    <property type="match status" value="1"/>
</dbReference>
<dbReference type="RefSeq" id="WP_133818932.1">
    <property type="nucleotide sequence ID" value="NZ_SNZH01000007.1"/>
</dbReference>
<feature type="domain" description="GST N-terminal" evidence="2">
    <location>
        <begin position="1"/>
        <end position="82"/>
    </location>
</feature>
<organism evidence="4 5">
    <name type="scientific">Tahibacter aquaticus</name>
    <dbReference type="NCBI Taxonomy" id="520092"/>
    <lineage>
        <taxon>Bacteria</taxon>
        <taxon>Pseudomonadati</taxon>
        <taxon>Pseudomonadota</taxon>
        <taxon>Gammaproteobacteria</taxon>
        <taxon>Lysobacterales</taxon>
        <taxon>Rhodanobacteraceae</taxon>
        <taxon>Tahibacter</taxon>
    </lineage>
</organism>
<dbReference type="SFLD" id="SFLDS00019">
    <property type="entry name" value="Glutathione_Transferase_(cytos"/>
    <property type="match status" value="1"/>
</dbReference>
<accession>A0A4R6YW75</accession>
<dbReference type="EMBL" id="SNZH01000007">
    <property type="protein sequence ID" value="TDR43011.1"/>
    <property type="molecule type" value="Genomic_DNA"/>
</dbReference>
<dbReference type="Gene3D" id="3.40.30.10">
    <property type="entry name" value="Glutaredoxin"/>
    <property type="match status" value="1"/>
</dbReference>
<dbReference type="InterPro" id="IPR036249">
    <property type="entry name" value="Thioredoxin-like_sf"/>
</dbReference>
<evidence type="ECO:0000259" key="2">
    <source>
        <dbReference type="PROSITE" id="PS50404"/>
    </source>
</evidence>
<protein>
    <submittedName>
        <fullName evidence="4">Glutathione S-transferase</fullName>
    </submittedName>
</protein>
<dbReference type="Pfam" id="PF02798">
    <property type="entry name" value="GST_N"/>
    <property type="match status" value="1"/>
</dbReference>
<dbReference type="InterPro" id="IPR010987">
    <property type="entry name" value="Glutathione-S-Trfase_C-like"/>
</dbReference>
<dbReference type="GO" id="GO:0016740">
    <property type="term" value="F:transferase activity"/>
    <property type="evidence" value="ECO:0007669"/>
    <property type="project" value="UniProtKB-KW"/>
</dbReference>
<dbReference type="InterPro" id="IPR004045">
    <property type="entry name" value="Glutathione_S-Trfase_N"/>
</dbReference>
<dbReference type="InterPro" id="IPR040079">
    <property type="entry name" value="Glutathione_S-Trfase"/>
</dbReference>
<feature type="domain" description="GST C-terminal" evidence="3">
    <location>
        <begin position="84"/>
        <end position="200"/>
    </location>
</feature>